<dbReference type="EMBL" id="PGFB01000003">
    <property type="protein sequence ID" value="PJJ62297.1"/>
    <property type="molecule type" value="Genomic_DNA"/>
</dbReference>
<dbReference type="Proteomes" id="UP000230161">
    <property type="component" value="Unassembled WGS sequence"/>
</dbReference>
<dbReference type="RefSeq" id="WP_100344873.1">
    <property type="nucleotide sequence ID" value="NZ_PGFB01000003.1"/>
</dbReference>
<evidence type="ECO:0000313" key="2">
    <source>
        <dbReference type="Proteomes" id="UP000230161"/>
    </source>
</evidence>
<dbReference type="InterPro" id="IPR014718">
    <property type="entry name" value="GH-type_carb-bd"/>
</dbReference>
<dbReference type="Gene3D" id="2.70.98.10">
    <property type="match status" value="1"/>
</dbReference>
<evidence type="ECO:0008006" key="3">
    <source>
        <dbReference type="Google" id="ProtNLM"/>
    </source>
</evidence>
<sequence length="333" mass="34966">MNQTSVAALTVTRTDAGGLALLVVDTGAVRAVFVPSVGGRLLSLTAGGAEFLWRNERYLDAGIAPRVPLAGWPQAGAGMGSWLNLGGAKIWPAPQGQGGPGEWDGPPDPVLDGGPWSCTVSGDDRAVTVVLTSADDSRSGLRMSRAFRFTAGSAQFEETVSFTAALGRAVRWAIWEVVQIDTAAAVGSTDPRVGIFVRDTGAIPPLSLLPASRGRATVAVTERPGGRAYRIPVTEVVDKLGFPSATGELSYRRPDGGELILSFDVDGNAEYPDGGSRAEIWMQHPLPEPIAELGGLHPDSHLVELEALGPLRALPPGESSTLTVRWTVVPPRH</sequence>
<comment type="caution">
    <text evidence="1">The sequence shown here is derived from an EMBL/GenBank/DDBJ whole genome shotgun (WGS) entry which is preliminary data.</text>
</comment>
<protein>
    <recommendedName>
        <fullName evidence="3">Galactose mutarotase-like enzyme</fullName>
    </recommendedName>
</protein>
<reference evidence="1 2" key="1">
    <citation type="submission" date="2017-11" db="EMBL/GenBank/DDBJ databases">
        <title>Genomic Encyclopedia of Archaeal and Bacterial Type Strains, Phase II (KMG-II): From Individual Species to Whole Genera.</title>
        <authorList>
            <person name="Goeker M."/>
        </authorList>
    </citation>
    <scope>NUCLEOTIDE SEQUENCE [LARGE SCALE GENOMIC DNA]</scope>
    <source>
        <strain evidence="1 2">DSM 25625</strain>
    </source>
</reference>
<proteinExistence type="predicted"/>
<organism evidence="1 2">
    <name type="scientific">Compostimonas suwonensis</name>
    <dbReference type="NCBI Taxonomy" id="1048394"/>
    <lineage>
        <taxon>Bacteria</taxon>
        <taxon>Bacillati</taxon>
        <taxon>Actinomycetota</taxon>
        <taxon>Actinomycetes</taxon>
        <taxon>Micrococcales</taxon>
        <taxon>Microbacteriaceae</taxon>
        <taxon>Compostimonas</taxon>
    </lineage>
</organism>
<dbReference type="OrthoDB" id="174931at2"/>
<evidence type="ECO:0000313" key="1">
    <source>
        <dbReference type="EMBL" id="PJJ62297.1"/>
    </source>
</evidence>
<gene>
    <name evidence="1" type="ORF">CLV54_2094</name>
</gene>
<dbReference type="AlphaFoldDB" id="A0A2M9BWG4"/>
<accession>A0A2M9BWG4</accession>
<keyword evidence="2" id="KW-1185">Reference proteome</keyword>
<name>A0A2M9BWG4_9MICO</name>
<dbReference type="GO" id="GO:0030246">
    <property type="term" value="F:carbohydrate binding"/>
    <property type="evidence" value="ECO:0007669"/>
    <property type="project" value="InterPro"/>
</dbReference>